<organism evidence="3 4">
    <name type="scientific">Teichococcus deserti</name>
    <dbReference type="NCBI Taxonomy" id="1817963"/>
    <lineage>
        <taxon>Bacteria</taxon>
        <taxon>Pseudomonadati</taxon>
        <taxon>Pseudomonadota</taxon>
        <taxon>Alphaproteobacteria</taxon>
        <taxon>Acetobacterales</taxon>
        <taxon>Roseomonadaceae</taxon>
        <taxon>Roseomonas</taxon>
    </lineage>
</organism>
<evidence type="ECO:0000256" key="1">
    <source>
        <dbReference type="SAM" id="MobiDB-lite"/>
    </source>
</evidence>
<dbReference type="InterPro" id="IPR035437">
    <property type="entry name" value="SNase_OB-fold_sf"/>
</dbReference>
<accession>A0A1V2GYJ5</accession>
<evidence type="ECO:0000313" key="3">
    <source>
        <dbReference type="EMBL" id="ONG50172.1"/>
    </source>
</evidence>
<dbReference type="Gene3D" id="2.40.50.90">
    <property type="match status" value="1"/>
</dbReference>
<reference evidence="3 4" key="1">
    <citation type="submission" date="2016-10" db="EMBL/GenBank/DDBJ databases">
        <title>Draft Genome sequence of Roseomonas sp. strain M3.</title>
        <authorList>
            <person name="Subhash Y."/>
            <person name="Lee S."/>
        </authorList>
    </citation>
    <scope>NUCLEOTIDE SEQUENCE [LARGE SCALE GENOMIC DNA]</scope>
    <source>
        <strain evidence="3 4">M3</strain>
    </source>
</reference>
<dbReference type="Pfam" id="PF00565">
    <property type="entry name" value="SNase"/>
    <property type="match status" value="1"/>
</dbReference>
<dbReference type="SUPFAM" id="SSF50199">
    <property type="entry name" value="Staphylococcal nuclease"/>
    <property type="match status" value="1"/>
</dbReference>
<dbReference type="InterPro" id="IPR016071">
    <property type="entry name" value="Staphylococal_nuclease_OB-fold"/>
</dbReference>
<comment type="caution">
    <text evidence="3">The sequence shown here is derived from an EMBL/GenBank/DDBJ whole genome shotgun (WGS) entry which is preliminary data.</text>
</comment>
<name>A0A1V2GYJ5_9PROT</name>
<dbReference type="AlphaFoldDB" id="A0A1V2GYJ5"/>
<keyword evidence="4" id="KW-1185">Reference proteome</keyword>
<evidence type="ECO:0000259" key="2">
    <source>
        <dbReference type="Pfam" id="PF00565"/>
    </source>
</evidence>
<feature type="region of interest" description="Disordered" evidence="1">
    <location>
        <begin position="1"/>
        <end position="28"/>
    </location>
</feature>
<feature type="compositionally biased region" description="Basic and acidic residues" evidence="1">
    <location>
        <begin position="73"/>
        <end position="83"/>
    </location>
</feature>
<dbReference type="EMBL" id="MLCO01000200">
    <property type="protein sequence ID" value="ONG50172.1"/>
    <property type="molecule type" value="Genomic_DNA"/>
</dbReference>
<gene>
    <name evidence="3" type="ORF">BKE38_19000</name>
</gene>
<feature type="region of interest" description="Disordered" evidence="1">
    <location>
        <begin position="64"/>
        <end position="83"/>
    </location>
</feature>
<evidence type="ECO:0000313" key="4">
    <source>
        <dbReference type="Proteomes" id="UP000188879"/>
    </source>
</evidence>
<proteinExistence type="predicted"/>
<protein>
    <recommendedName>
        <fullName evidence="2">TNase-like domain-containing protein</fullName>
    </recommendedName>
</protein>
<dbReference type="Proteomes" id="UP000188879">
    <property type="component" value="Unassembled WGS sequence"/>
</dbReference>
<feature type="domain" description="TNase-like" evidence="2">
    <location>
        <begin position="2"/>
        <end position="68"/>
    </location>
</feature>
<sequence length="133" mass="13835">MRIPLAGIDAPESRQPSGTRARQELASPAFRRDARIGIQDVERSGRTVGTVFEGRSTIDADMARRGAAGGGRAPDRCRAPGADGRRARAALGMAPGTAPGAATMRLLCIDPDDGAIFVSFPVAEAGCKALSMR</sequence>